<keyword evidence="3" id="KW-1185">Reference proteome</keyword>
<dbReference type="EMBL" id="CP138585">
    <property type="protein sequence ID" value="WPH01720.1"/>
    <property type="molecule type" value="Genomic_DNA"/>
</dbReference>
<proteinExistence type="predicted"/>
<feature type="compositionally biased region" description="Polar residues" evidence="1">
    <location>
        <begin position="15"/>
        <end position="27"/>
    </location>
</feature>
<dbReference type="InterPro" id="IPR014710">
    <property type="entry name" value="RmlC-like_jellyroll"/>
</dbReference>
<dbReference type="SUPFAM" id="SSF51182">
    <property type="entry name" value="RmlC-like cupins"/>
    <property type="match status" value="1"/>
</dbReference>
<evidence type="ECO:0000256" key="1">
    <source>
        <dbReference type="SAM" id="MobiDB-lite"/>
    </source>
</evidence>
<reference evidence="2 3" key="1">
    <citation type="submission" date="2023-11" db="EMBL/GenBank/DDBJ databases">
        <title>An acidophilic fungus is an integral part of prey digestion in a carnivorous sundew plant.</title>
        <authorList>
            <person name="Tsai I.J."/>
        </authorList>
    </citation>
    <scope>NUCLEOTIDE SEQUENCE [LARGE SCALE GENOMIC DNA]</scope>
    <source>
        <strain evidence="2">169a</strain>
    </source>
</reference>
<name>A0AAQ3M5K8_9PEZI</name>
<dbReference type="PANTHER" id="PTHR36156">
    <property type="entry name" value="SLR2101 PROTEIN"/>
    <property type="match status" value="1"/>
</dbReference>
<accession>A0AAQ3M5K8</accession>
<evidence type="ECO:0000313" key="3">
    <source>
        <dbReference type="Proteomes" id="UP001303373"/>
    </source>
</evidence>
<dbReference type="AlphaFoldDB" id="A0AAQ3M5K8"/>
<evidence type="ECO:0000313" key="2">
    <source>
        <dbReference type="EMBL" id="WPH01720.1"/>
    </source>
</evidence>
<dbReference type="PANTHER" id="PTHR36156:SF2">
    <property type="entry name" value="CUPIN TYPE-2 DOMAIN-CONTAINING PROTEIN"/>
    <property type="match status" value="1"/>
</dbReference>
<organism evidence="2 3">
    <name type="scientific">Acrodontium crateriforme</name>
    <dbReference type="NCBI Taxonomy" id="150365"/>
    <lineage>
        <taxon>Eukaryota</taxon>
        <taxon>Fungi</taxon>
        <taxon>Dikarya</taxon>
        <taxon>Ascomycota</taxon>
        <taxon>Pezizomycotina</taxon>
        <taxon>Dothideomycetes</taxon>
        <taxon>Dothideomycetidae</taxon>
        <taxon>Mycosphaerellales</taxon>
        <taxon>Teratosphaeriaceae</taxon>
        <taxon>Acrodontium</taxon>
    </lineage>
</organism>
<dbReference type="InterPro" id="IPR011051">
    <property type="entry name" value="RmlC_Cupin_sf"/>
</dbReference>
<dbReference type="InterPro" id="IPR047142">
    <property type="entry name" value="OryJ/VirC-like"/>
</dbReference>
<gene>
    <name evidence="2" type="ORF">R9X50_00457200</name>
</gene>
<dbReference type="Proteomes" id="UP001303373">
    <property type="component" value="Chromosome 6"/>
</dbReference>
<protein>
    <submittedName>
        <fullName evidence="2">Uncharacterized protein</fullName>
    </submittedName>
</protein>
<dbReference type="Gene3D" id="2.60.120.10">
    <property type="entry name" value="Jelly Rolls"/>
    <property type="match status" value="1"/>
</dbReference>
<feature type="region of interest" description="Disordered" evidence="1">
    <location>
        <begin position="1"/>
        <end position="27"/>
    </location>
</feature>
<sequence>MSSFITTHDPKTGLSKFSSQVPESQNPLPIPSGTVNWLYSSHATQPDISNGNDNDIQQFAHDRVNGMPNGSIAPPQGFSASVFTLDGGKVGAMHRTLTLDVLLLVEGVVELWLDGGEMRVVKAGDSVVQRGTMHQWKNITPNNGIAKFAAFTVPISGPFEVAGKEMKSTFSI</sequence>